<comment type="function">
    <text evidence="5 6">Involved in ubiquitin-mediated protein degradation. Regulatory factor in the ubiquitin/proteasome pathway that controls the turnover of proteasome substrates. Targets proteasomes to the nucleus and facilitates the degradation of nuclear proteins.</text>
</comment>
<comment type="caution">
    <text evidence="8">The sequence shown here is derived from an EMBL/GenBank/DDBJ whole genome shotgun (WGS) entry which is preliminary data.</text>
</comment>
<evidence type="ECO:0000313" key="9">
    <source>
        <dbReference type="Proteomes" id="UP001172684"/>
    </source>
</evidence>
<evidence type="ECO:0000256" key="5">
    <source>
        <dbReference type="ARBA" id="ARBA00025651"/>
    </source>
</evidence>
<keyword evidence="6" id="KW-0813">Transport</keyword>
<evidence type="ECO:0000313" key="8">
    <source>
        <dbReference type="EMBL" id="KAJ9661870.1"/>
    </source>
</evidence>
<evidence type="ECO:0000256" key="1">
    <source>
        <dbReference type="ARBA" id="ARBA00006199"/>
    </source>
</evidence>
<dbReference type="PANTHER" id="PTHR28032:SF1">
    <property type="entry name" value="FI02826P"/>
    <property type="match status" value="1"/>
</dbReference>
<feature type="compositionally biased region" description="Low complexity" evidence="7">
    <location>
        <begin position="48"/>
        <end position="59"/>
    </location>
</feature>
<sequence>MNDIIASQPFAAPPHLLSNNNRRSPPRSFPNNAMSGRKRKVEGEEEMSASPSSSPSMAPRTISQAPIPRHTKRMRTNLHGRPLDLPRLLETLSPQDLRNLVRSICDRHPEIGAEVVSTAPKPTVASTLEVLSNYHKALDKSFPYGNDSRSEYAYNRVRQPLLELVDAIKDFTPHFLPPNETQIPNMFTYLDGATEAVHSIPEFSHYQHNRHKQEMYEEMAKAWMLVIRDIARQGGGIRLLQLDGWDRTLLRHNEKSGGRFQEVLNELRAHVGWMAGNAGCSQGEESIRDQLRNGTFGP</sequence>
<keyword evidence="6" id="KW-0653">Protein transport</keyword>
<accession>A0ABQ9NN15</accession>
<evidence type="ECO:0000256" key="3">
    <source>
        <dbReference type="ARBA" id="ARBA00016204"/>
    </source>
</evidence>
<evidence type="ECO:0000256" key="7">
    <source>
        <dbReference type="SAM" id="MobiDB-lite"/>
    </source>
</evidence>
<evidence type="ECO:0000256" key="4">
    <source>
        <dbReference type="ARBA" id="ARBA00023242"/>
    </source>
</evidence>
<name>A0ABQ9NN15_9PEZI</name>
<dbReference type="Gene3D" id="1.20.58.1590">
    <property type="entry name" value="Tethering factor for nuclear proteasome Cut8/Sts1"/>
    <property type="match status" value="1"/>
</dbReference>
<comment type="subunit">
    <text evidence="2 6">Binds the proteasome.</text>
</comment>
<evidence type="ECO:0000256" key="2">
    <source>
        <dbReference type="ARBA" id="ARBA00011464"/>
    </source>
</evidence>
<reference evidence="8" key="1">
    <citation type="submission" date="2022-10" db="EMBL/GenBank/DDBJ databases">
        <title>Culturing micro-colonial fungi from biological soil crusts in the Mojave desert and describing Neophaeococcomyces mojavensis, and introducing the new genera and species Taxawa tesnikishii.</title>
        <authorList>
            <person name="Kurbessoian T."/>
            <person name="Stajich J.E."/>
        </authorList>
    </citation>
    <scope>NUCLEOTIDE SEQUENCE</scope>
    <source>
        <strain evidence="8">TK_1</strain>
    </source>
</reference>
<dbReference type="Proteomes" id="UP001172684">
    <property type="component" value="Unassembled WGS sequence"/>
</dbReference>
<comment type="similarity">
    <text evidence="1 6">Belongs to the cut8/STS1 family.</text>
</comment>
<dbReference type="PANTHER" id="PTHR28032">
    <property type="entry name" value="FI02826P"/>
    <property type="match status" value="1"/>
</dbReference>
<keyword evidence="6" id="KW-0963">Cytoplasm</keyword>
<keyword evidence="9" id="KW-1185">Reference proteome</keyword>
<keyword evidence="8" id="KW-0647">Proteasome</keyword>
<dbReference type="GO" id="GO:0000502">
    <property type="term" value="C:proteasome complex"/>
    <property type="evidence" value="ECO:0007669"/>
    <property type="project" value="UniProtKB-KW"/>
</dbReference>
<evidence type="ECO:0000256" key="6">
    <source>
        <dbReference type="RuleBase" id="RU368013"/>
    </source>
</evidence>
<dbReference type="InterPro" id="IPR038422">
    <property type="entry name" value="Cut8/Sts1_sf"/>
</dbReference>
<comment type="subcellular location">
    <subcellularLocation>
        <location evidence="6">Cytoplasm</location>
    </subcellularLocation>
    <subcellularLocation>
        <location evidence="6">Nucleus</location>
    </subcellularLocation>
</comment>
<protein>
    <recommendedName>
        <fullName evidence="3 6">Tethering factor for nuclear proteasome STS1</fullName>
    </recommendedName>
</protein>
<dbReference type="EMBL" id="JAPDRL010000054">
    <property type="protein sequence ID" value="KAJ9661870.1"/>
    <property type="molecule type" value="Genomic_DNA"/>
</dbReference>
<organism evidence="8 9">
    <name type="scientific">Coniosporium apollinis</name>
    <dbReference type="NCBI Taxonomy" id="61459"/>
    <lineage>
        <taxon>Eukaryota</taxon>
        <taxon>Fungi</taxon>
        <taxon>Dikarya</taxon>
        <taxon>Ascomycota</taxon>
        <taxon>Pezizomycotina</taxon>
        <taxon>Dothideomycetes</taxon>
        <taxon>Dothideomycetes incertae sedis</taxon>
        <taxon>Coniosporium</taxon>
    </lineage>
</organism>
<dbReference type="InterPro" id="IPR013868">
    <property type="entry name" value="Cut8/Sts1_fam"/>
</dbReference>
<keyword evidence="4 6" id="KW-0539">Nucleus</keyword>
<feature type="region of interest" description="Disordered" evidence="7">
    <location>
        <begin position="1"/>
        <end position="72"/>
    </location>
</feature>
<dbReference type="Pfam" id="PF08559">
    <property type="entry name" value="Cut8"/>
    <property type="match status" value="1"/>
</dbReference>
<proteinExistence type="inferred from homology"/>
<gene>
    <name evidence="8" type="primary">STS1</name>
    <name evidence="8" type="ORF">H2201_006350</name>
</gene>
<feature type="compositionally biased region" description="Polar residues" evidence="7">
    <location>
        <begin position="17"/>
        <end position="34"/>
    </location>
</feature>